<feature type="transmembrane region" description="Helical" evidence="9">
    <location>
        <begin position="138"/>
        <end position="164"/>
    </location>
</feature>
<feature type="transmembrane region" description="Helical" evidence="9">
    <location>
        <begin position="190"/>
        <end position="211"/>
    </location>
</feature>
<proteinExistence type="inferred from homology"/>
<evidence type="ECO:0000256" key="4">
    <source>
        <dbReference type="ARBA" id="ARBA00022475"/>
    </source>
</evidence>
<dbReference type="EMBL" id="VTPX01000001">
    <property type="protein sequence ID" value="KAA0020360.1"/>
    <property type="molecule type" value="Genomic_DNA"/>
</dbReference>
<keyword evidence="12" id="KW-1185">Reference proteome</keyword>
<keyword evidence="6 9" id="KW-1133">Transmembrane helix</keyword>
<dbReference type="NCBIfam" id="TIGR00931">
    <property type="entry name" value="antiport_nhaC"/>
    <property type="match status" value="1"/>
</dbReference>
<dbReference type="GO" id="GO:0005886">
    <property type="term" value="C:plasma membrane"/>
    <property type="evidence" value="ECO:0007669"/>
    <property type="project" value="UniProtKB-SubCell"/>
</dbReference>
<comment type="similarity">
    <text evidence="8">Belongs to the NhaC Na(+)/H(+) (TC 2.A.35) antiporter family.</text>
</comment>
<comment type="caution">
    <text evidence="11">The sequence shown here is derived from an EMBL/GenBank/DDBJ whole genome shotgun (WGS) entry which is preliminary data.</text>
</comment>
<evidence type="ECO:0000256" key="8">
    <source>
        <dbReference type="ARBA" id="ARBA00038435"/>
    </source>
</evidence>
<evidence type="ECO:0000256" key="7">
    <source>
        <dbReference type="ARBA" id="ARBA00023136"/>
    </source>
</evidence>
<dbReference type="Proteomes" id="UP000466024">
    <property type="component" value="Unassembled WGS sequence"/>
</dbReference>
<feature type="transmembrane region" description="Helical" evidence="9">
    <location>
        <begin position="109"/>
        <end position="131"/>
    </location>
</feature>
<evidence type="ECO:0000256" key="1">
    <source>
        <dbReference type="ARBA" id="ARBA00004651"/>
    </source>
</evidence>
<feature type="transmembrane region" description="Helical" evidence="9">
    <location>
        <begin position="325"/>
        <end position="348"/>
    </location>
</feature>
<name>A0A640WIF0_9GAMM</name>
<evidence type="ECO:0000256" key="2">
    <source>
        <dbReference type="ARBA" id="ARBA00022448"/>
    </source>
</evidence>
<dbReference type="RefSeq" id="WP_149433486.1">
    <property type="nucleotide sequence ID" value="NZ_VTPX01000001.1"/>
</dbReference>
<keyword evidence="4" id="KW-1003">Cell membrane</keyword>
<dbReference type="InterPro" id="IPR018461">
    <property type="entry name" value="Na/H_Antiport_NhaC-like_C"/>
</dbReference>
<evidence type="ECO:0000256" key="6">
    <source>
        <dbReference type="ARBA" id="ARBA00022989"/>
    </source>
</evidence>
<feature type="transmembrane region" description="Helical" evidence="9">
    <location>
        <begin position="38"/>
        <end position="55"/>
    </location>
</feature>
<evidence type="ECO:0000313" key="11">
    <source>
        <dbReference type="EMBL" id="KAA0020360.1"/>
    </source>
</evidence>
<evidence type="ECO:0000256" key="9">
    <source>
        <dbReference type="SAM" id="Phobius"/>
    </source>
</evidence>
<dbReference type="InterPro" id="IPR052180">
    <property type="entry name" value="NhaC_Na-H+_Antiporter"/>
</dbReference>
<evidence type="ECO:0000256" key="3">
    <source>
        <dbReference type="ARBA" id="ARBA00022449"/>
    </source>
</evidence>
<feature type="transmembrane region" description="Helical" evidence="9">
    <location>
        <begin position="259"/>
        <end position="276"/>
    </location>
</feature>
<organism evidence="11 12">
    <name type="scientific">Salinicola corii</name>
    <dbReference type="NCBI Taxonomy" id="2606937"/>
    <lineage>
        <taxon>Bacteria</taxon>
        <taxon>Pseudomonadati</taxon>
        <taxon>Pseudomonadota</taxon>
        <taxon>Gammaproteobacteria</taxon>
        <taxon>Oceanospirillales</taxon>
        <taxon>Halomonadaceae</taxon>
        <taxon>Salinicola</taxon>
    </lineage>
</organism>
<evidence type="ECO:0000256" key="5">
    <source>
        <dbReference type="ARBA" id="ARBA00022692"/>
    </source>
</evidence>
<keyword evidence="2" id="KW-0813">Transport</keyword>
<accession>A0A640WIF0</accession>
<feature type="transmembrane region" description="Helical" evidence="9">
    <location>
        <begin position="12"/>
        <end position="32"/>
    </location>
</feature>
<dbReference type="AlphaFoldDB" id="A0A640WIF0"/>
<feature type="domain" description="Na+/H+ antiporter NhaC-like C-terminal" evidence="10">
    <location>
        <begin position="161"/>
        <end position="458"/>
    </location>
</feature>
<comment type="subcellular location">
    <subcellularLocation>
        <location evidence="1">Cell membrane</location>
        <topology evidence="1">Multi-pass membrane protein</topology>
    </subcellularLocation>
</comment>
<dbReference type="GO" id="GO:0015297">
    <property type="term" value="F:antiporter activity"/>
    <property type="evidence" value="ECO:0007669"/>
    <property type="project" value="UniProtKB-KW"/>
</dbReference>
<keyword evidence="3" id="KW-0050">Antiport</keyword>
<dbReference type="PANTHER" id="PTHR33451">
    <property type="entry name" value="MALATE-2H(+)/NA(+)-LACTATE ANTIPORTER"/>
    <property type="match status" value="1"/>
</dbReference>
<keyword evidence="7 9" id="KW-0472">Membrane</keyword>
<feature type="transmembrane region" description="Helical" evidence="9">
    <location>
        <begin position="360"/>
        <end position="381"/>
    </location>
</feature>
<evidence type="ECO:0000313" key="12">
    <source>
        <dbReference type="Proteomes" id="UP000466024"/>
    </source>
</evidence>
<dbReference type="PANTHER" id="PTHR33451:SF3">
    <property type="entry name" value="MALATE-2H(+)_NA(+)-LACTATE ANTIPORTER"/>
    <property type="match status" value="1"/>
</dbReference>
<dbReference type="InterPro" id="IPR004770">
    <property type="entry name" value="Na/H_antiport_NhaC"/>
</dbReference>
<gene>
    <name evidence="11" type="primary">nhaC</name>
    <name evidence="11" type="ORF">F0A16_00685</name>
</gene>
<reference evidence="11 12" key="1">
    <citation type="submission" date="2019-08" db="EMBL/GenBank/DDBJ databases">
        <title>Bioinformatics analysis of the strain L3 and L5.</title>
        <authorList>
            <person name="Li X."/>
        </authorList>
    </citation>
    <scope>NUCLEOTIDE SEQUENCE [LARGE SCALE GENOMIC DNA]</scope>
    <source>
        <strain evidence="11 12">L3</strain>
    </source>
</reference>
<feature type="transmembrane region" description="Helical" evidence="9">
    <location>
        <begin position="444"/>
        <end position="463"/>
    </location>
</feature>
<keyword evidence="5 9" id="KW-0812">Transmembrane</keyword>
<feature type="transmembrane region" description="Helical" evidence="9">
    <location>
        <begin position="76"/>
        <end position="103"/>
    </location>
</feature>
<dbReference type="Pfam" id="PF03553">
    <property type="entry name" value="Na_H_antiporter"/>
    <property type="match status" value="1"/>
</dbReference>
<evidence type="ECO:0000259" key="10">
    <source>
        <dbReference type="Pfam" id="PF03553"/>
    </source>
</evidence>
<protein>
    <submittedName>
        <fullName evidence="11">Na+/H+ antiporter NhaC</fullName>
    </submittedName>
</protein>
<sequence length="492" mass="52452">MATTRQQQPGFLASLGLLLVIAATIIYGIVIAAYETEMVLITVGVLSTLFAVAHGRRWDDIMTILADKIRTATIAILVLYSIGLIIGTWLVAGAIPYFIYYGLELIDPGYLYVMAFFATAIVSTCTGTSWGSAGTIGVAIMGIAGAMEINLAITAGAVISGAYFGDKLSPLSDTTIMASMVVKVDLYRHIRYLMFTSVPSCLVAALAYWMLGTSLHGDAQSPAIAATTAQIDELFTLNPILLLPAVIIVTGSILKKPTLVVLFASTLCAMLLALWVQGLPLSVVVQAAVSGFSVDMLPSVQAGEIHDTLRTLLERGGLYSMHGTVLFVFCAFFFASALEASGALHVVLHRTLEHVRSASGTILASLLAGLCIIFATGNSYVTFFLTREIFADQYARKELHPLNLSRSLEDGGMIPEPLAPWTVSAVYMAATLGVSTLDYAPWALFNYLGIAFSALLAIAAPWTGNFGVRRLTPEENPPRSRFAGASAASDPR</sequence>